<evidence type="ECO:0000313" key="2">
    <source>
        <dbReference type="Proteomes" id="UP000294563"/>
    </source>
</evidence>
<reference evidence="1 2" key="1">
    <citation type="submission" date="2019-03" db="EMBL/GenBank/DDBJ databases">
        <title>Genomic Encyclopedia of Archaeal and Bacterial Type Strains, Phase II (KMG-II): from individual species to whole genera.</title>
        <authorList>
            <person name="Goeker M."/>
        </authorList>
    </citation>
    <scope>NUCLEOTIDE SEQUENCE [LARGE SCALE GENOMIC DNA]</scope>
    <source>
        <strain evidence="1 2">DSM 29467</strain>
    </source>
</reference>
<dbReference type="Pfam" id="PF11164">
    <property type="entry name" value="DUF2948"/>
    <property type="match status" value="1"/>
</dbReference>
<protein>
    <recommendedName>
        <fullName evidence="3">DUF2948 family protein</fullName>
    </recommendedName>
</protein>
<dbReference type="InterPro" id="IPR021335">
    <property type="entry name" value="DUF2948"/>
</dbReference>
<dbReference type="EMBL" id="SOBH01000001">
    <property type="protein sequence ID" value="TDT77062.1"/>
    <property type="molecule type" value="Genomic_DNA"/>
</dbReference>
<dbReference type="OrthoDB" id="9806367at2"/>
<gene>
    <name evidence="1" type="ORF">BDE40_0339</name>
</gene>
<dbReference type="RefSeq" id="WP_134012226.1">
    <property type="nucleotide sequence ID" value="NZ_SOBH01000001.1"/>
</dbReference>
<comment type="caution">
    <text evidence="1">The sequence shown here is derived from an EMBL/GenBank/DDBJ whole genome shotgun (WGS) entry which is preliminary data.</text>
</comment>
<evidence type="ECO:0008006" key="3">
    <source>
        <dbReference type="Google" id="ProtNLM"/>
    </source>
</evidence>
<accession>A0A4R7LQJ5</accession>
<proteinExistence type="predicted"/>
<keyword evidence="2" id="KW-1185">Reference proteome</keyword>
<sequence length="159" mass="17569">MSRDASFEDGAERSLRLTAEDADDVTVISSLAQDAVFPVSEMAWKPTQRRFAVLLNRFRWEDLPAAERRGRDFERVRAVLAFDDVTKVSSSGLDRSDPEMVLSLLSIAWMAGEDGAGRFELTLAGDGAIALDAECVNITLQDVTRPYIAPSRKAPKHPE</sequence>
<dbReference type="AlphaFoldDB" id="A0A4R7LQJ5"/>
<dbReference type="Proteomes" id="UP000294563">
    <property type="component" value="Unassembled WGS sequence"/>
</dbReference>
<name>A0A4R7LQJ5_9RHOB</name>
<evidence type="ECO:0000313" key="1">
    <source>
        <dbReference type="EMBL" id="TDT77062.1"/>
    </source>
</evidence>
<organism evidence="1 2">
    <name type="scientific">Litoreibacter halocynthiae</name>
    <dbReference type="NCBI Taxonomy" id="1242689"/>
    <lineage>
        <taxon>Bacteria</taxon>
        <taxon>Pseudomonadati</taxon>
        <taxon>Pseudomonadota</taxon>
        <taxon>Alphaproteobacteria</taxon>
        <taxon>Rhodobacterales</taxon>
        <taxon>Roseobacteraceae</taxon>
        <taxon>Litoreibacter</taxon>
    </lineage>
</organism>